<keyword evidence="1" id="KW-0812">Transmembrane</keyword>
<evidence type="ECO:0000313" key="4">
    <source>
        <dbReference type="Proteomes" id="UP000244930"/>
    </source>
</evidence>
<dbReference type="RefSeq" id="WP_108948749.1">
    <property type="nucleotide sequence ID" value="NZ_CP022187.1"/>
</dbReference>
<feature type="domain" description="DUF2760" evidence="2">
    <location>
        <begin position="69"/>
        <end position="191"/>
    </location>
</feature>
<dbReference type="Proteomes" id="UP000244930">
    <property type="component" value="Chromosome"/>
</dbReference>
<dbReference type="InterPro" id="IPR021212">
    <property type="entry name" value="DUF2760"/>
</dbReference>
<evidence type="ECO:0000256" key="1">
    <source>
        <dbReference type="SAM" id="Phobius"/>
    </source>
</evidence>
<sequence>MTDSNPSLLGRISLAFGTFFAIIGDAELAAGIRRLRAGAPEPQPAPAAEPEPAVAVVAPAVSTLHQTSPESALQLLGLLQREARLVDFVEEDITAYSDADIGAAARLVHEGCRKTLREHFSLQPVRAENESERITLAAGFDAAAIRLSGKVVGQPPFSGQLTHRGWRVSDTRLPSLSDCHDPSIIAPAEVEL</sequence>
<dbReference type="Pfam" id="PF10816">
    <property type="entry name" value="DUF2760"/>
    <property type="match status" value="1"/>
</dbReference>
<protein>
    <recommendedName>
        <fullName evidence="2">DUF2760 domain-containing protein</fullName>
    </recommendedName>
</protein>
<proteinExistence type="predicted"/>
<reference evidence="3 4" key="1">
    <citation type="submission" date="2017-06" db="EMBL/GenBank/DDBJ databases">
        <title>Azoarcus.</title>
        <authorList>
            <person name="Woo J.-H."/>
            <person name="Kim H.-S."/>
        </authorList>
    </citation>
    <scope>NUCLEOTIDE SEQUENCE [LARGE SCALE GENOMIC DNA]</scope>
    <source>
        <strain evidence="3 4">TSPY31</strain>
    </source>
</reference>
<dbReference type="EMBL" id="CP022187">
    <property type="protein sequence ID" value="AWI75041.1"/>
    <property type="molecule type" value="Genomic_DNA"/>
</dbReference>
<name>A0A2U8GN16_9RHOO</name>
<keyword evidence="1" id="KW-0472">Membrane</keyword>
<organism evidence="3 4">
    <name type="scientific">Parazoarcus communis</name>
    <dbReference type="NCBI Taxonomy" id="41977"/>
    <lineage>
        <taxon>Bacteria</taxon>
        <taxon>Pseudomonadati</taxon>
        <taxon>Pseudomonadota</taxon>
        <taxon>Betaproteobacteria</taxon>
        <taxon>Rhodocyclales</taxon>
        <taxon>Zoogloeaceae</taxon>
        <taxon>Parazoarcus</taxon>
    </lineage>
</organism>
<dbReference type="AlphaFoldDB" id="A0A2U8GN16"/>
<dbReference type="KEGG" id="acom:CEW83_07240"/>
<feature type="transmembrane region" description="Helical" evidence="1">
    <location>
        <begin position="12"/>
        <end position="32"/>
    </location>
</feature>
<evidence type="ECO:0000313" key="3">
    <source>
        <dbReference type="EMBL" id="AWI75041.1"/>
    </source>
</evidence>
<evidence type="ECO:0000259" key="2">
    <source>
        <dbReference type="Pfam" id="PF10816"/>
    </source>
</evidence>
<accession>A0A2U8GN16</accession>
<gene>
    <name evidence="3" type="ORF">CEW83_07240</name>
</gene>
<keyword evidence="1" id="KW-1133">Transmembrane helix</keyword>
<keyword evidence="4" id="KW-1185">Reference proteome</keyword>